<organism evidence="2 3">
    <name type="scientific">Peribacillus frigoritolerans</name>
    <dbReference type="NCBI Taxonomy" id="450367"/>
    <lineage>
        <taxon>Bacteria</taxon>
        <taxon>Bacillati</taxon>
        <taxon>Bacillota</taxon>
        <taxon>Bacilli</taxon>
        <taxon>Bacillales</taxon>
        <taxon>Bacillaceae</taxon>
        <taxon>Peribacillus</taxon>
    </lineage>
</organism>
<name>A0AAJ1VB77_9BACI</name>
<dbReference type="InterPro" id="IPR003615">
    <property type="entry name" value="HNH_nuc"/>
</dbReference>
<dbReference type="GO" id="GO:0004519">
    <property type="term" value="F:endonuclease activity"/>
    <property type="evidence" value="ECO:0007669"/>
    <property type="project" value="UniProtKB-KW"/>
</dbReference>
<dbReference type="Pfam" id="PF13392">
    <property type="entry name" value="HNH_3"/>
    <property type="match status" value="1"/>
</dbReference>
<keyword evidence="2" id="KW-0378">Hydrolase</keyword>
<evidence type="ECO:0000259" key="1">
    <source>
        <dbReference type="Pfam" id="PF13392"/>
    </source>
</evidence>
<proteinExistence type="predicted"/>
<keyword evidence="2" id="KW-0255">Endonuclease</keyword>
<sequence length="188" mass="21754">MTTKREVLNEIQKSNDGRFKNAVDFINEKEMIIYFMNKKFEIHEILVDIEDLLRIAKRYSSIYVNNHGYAYGVIRGTQRKERLHRFIFGYTSEGFVVDHHNGQKLDCRKSNLRELTQAENCRAYRKPTSNSGFRNVYKISSGNYTVTIQKDGHLKRFGTYPTAEAANEIAIAKRAELFGDLEGGEVLC</sequence>
<dbReference type="RefSeq" id="WP_289349278.1">
    <property type="nucleotide sequence ID" value="NZ_JAUCFI010000003.1"/>
</dbReference>
<keyword evidence="2" id="KW-0540">Nuclease</keyword>
<dbReference type="Proteomes" id="UP001238973">
    <property type="component" value="Unassembled WGS sequence"/>
</dbReference>
<dbReference type="Gene3D" id="3.90.75.20">
    <property type="match status" value="1"/>
</dbReference>
<dbReference type="GO" id="GO:0016787">
    <property type="term" value="F:hydrolase activity"/>
    <property type="evidence" value="ECO:0007669"/>
    <property type="project" value="UniProtKB-KW"/>
</dbReference>
<dbReference type="AlphaFoldDB" id="A0AAJ1VB77"/>
<protein>
    <submittedName>
        <fullName evidence="2">HNH endonuclease signature motif containing protein</fullName>
        <ecNumber evidence="2">3.1.-.-</ecNumber>
    </submittedName>
</protein>
<feature type="domain" description="HNH nuclease" evidence="1">
    <location>
        <begin position="88"/>
        <end position="120"/>
    </location>
</feature>
<accession>A0AAJ1VB77</accession>
<reference evidence="2" key="1">
    <citation type="submission" date="2023-06" db="EMBL/GenBank/DDBJ databases">
        <title>Comparative genomics of Bacillaceae isolates and their secondary metabolite potential.</title>
        <authorList>
            <person name="Song L."/>
            <person name="Nielsen L.J."/>
            <person name="Mohite O."/>
            <person name="Xu X."/>
            <person name="Weber T."/>
            <person name="Kovacs A.T."/>
        </authorList>
    </citation>
    <scope>NUCLEOTIDE SEQUENCE</scope>
    <source>
        <strain evidence="2">G1S1</strain>
    </source>
</reference>
<evidence type="ECO:0000313" key="2">
    <source>
        <dbReference type="EMBL" id="MDM5283105.1"/>
    </source>
</evidence>
<dbReference type="EC" id="3.1.-.-" evidence="2"/>
<gene>
    <name evidence="2" type="ORF">QUF85_07300</name>
</gene>
<dbReference type="SUPFAM" id="SSF54060">
    <property type="entry name" value="His-Me finger endonucleases"/>
    <property type="match status" value="1"/>
</dbReference>
<evidence type="ECO:0000313" key="3">
    <source>
        <dbReference type="Proteomes" id="UP001238973"/>
    </source>
</evidence>
<dbReference type="InterPro" id="IPR044925">
    <property type="entry name" value="His-Me_finger_sf"/>
</dbReference>
<comment type="caution">
    <text evidence="2">The sequence shown here is derived from an EMBL/GenBank/DDBJ whole genome shotgun (WGS) entry which is preliminary data.</text>
</comment>
<dbReference type="EMBL" id="JAUCFI010000003">
    <property type="protein sequence ID" value="MDM5283105.1"/>
    <property type="molecule type" value="Genomic_DNA"/>
</dbReference>